<accession>T0ZPK0</accession>
<feature type="non-terminal residue" evidence="1">
    <location>
        <position position="1"/>
    </location>
</feature>
<comment type="caution">
    <text evidence="1">The sequence shown here is derived from an EMBL/GenBank/DDBJ whole genome shotgun (WGS) entry which is preliminary data.</text>
</comment>
<evidence type="ECO:0000313" key="1">
    <source>
        <dbReference type="EMBL" id="EQD30619.1"/>
    </source>
</evidence>
<feature type="non-terminal residue" evidence="1">
    <location>
        <position position="161"/>
    </location>
</feature>
<reference evidence="1" key="1">
    <citation type="submission" date="2013-08" db="EMBL/GenBank/DDBJ databases">
        <authorList>
            <person name="Mendez C."/>
            <person name="Richter M."/>
            <person name="Ferrer M."/>
            <person name="Sanchez J."/>
        </authorList>
    </citation>
    <scope>NUCLEOTIDE SEQUENCE</scope>
</reference>
<dbReference type="AlphaFoldDB" id="T0ZPK0"/>
<gene>
    <name evidence="1" type="ORF">B1B_18326</name>
</gene>
<sequence length="161" mass="18115">SIVKDGLQSGYMAQITWNALPRLSFVAESWLFDYTLENGTVPFGSLHNTMGMMDWVLDTDPQLDLLAGYEDWSMMSPSQAVAALVPILERQQFLFSALVFQHQIHNRMSFNAQVGGYEDIYSHTPSYEGGLGFPTAFPLTLRVLQAGITSINRFFTMAHLR</sequence>
<reference evidence="1" key="2">
    <citation type="journal article" date="2014" name="ISME J.">
        <title>Microbial stratification in low pH oxic and suboxic macroscopic growths along an acid mine drainage.</title>
        <authorList>
            <person name="Mendez-Garcia C."/>
            <person name="Mesa V."/>
            <person name="Sprenger R.R."/>
            <person name="Richter M."/>
            <person name="Diez M.S."/>
            <person name="Solano J."/>
            <person name="Bargiela R."/>
            <person name="Golyshina O.V."/>
            <person name="Manteca A."/>
            <person name="Ramos J.L."/>
            <person name="Gallego J.R."/>
            <person name="Llorente I."/>
            <person name="Martins Dos Santos V.A."/>
            <person name="Jensen O.N."/>
            <person name="Pelaez A.I."/>
            <person name="Sanchez J."/>
            <person name="Ferrer M."/>
        </authorList>
    </citation>
    <scope>NUCLEOTIDE SEQUENCE</scope>
</reference>
<protein>
    <submittedName>
        <fullName evidence="1">Uncharacterized protein</fullName>
    </submittedName>
</protein>
<dbReference type="EMBL" id="AUZY01012270">
    <property type="protein sequence ID" value="EQD30619.1"/>
    <property type="molecule type" value="Genomic_DNA"/>
</dbReference>
<name>T0ZPK0_9ZZZZ</name>
<proteinExistence type="predicted"/>
<organism evidence="1">
    <name type="scientific">mine drainage metagenome</name>
    <dbReference type="NCBI Taxonomy" id="410659"/>
    <lineage>
        <taxon>unclassified sequences</taxon>
        <taxon>metagenomes</taxon>
        <taxon>ecological metagenomes</taxon>
    </lineage>
</organism>